<feature type="binding site" evidence="8 9">
    <location>
        <position position="111"/>
    </location>
    <ligand>
        <name>S-adenosyl-L-methionine</name>
        <dbReference type="ChEBI" id="CHEBI:59789"/>
    </ligand>
</feature>
<feature type="binding site" evidence="8 9">
    <location>
        <position position="86"/>
    </location>
    <ligand>
        <name>S-adenosyl-L-methionine</name>
        <dbReference type="ChEBI" id="CHEBI:59789"/>
    </ligand>
</feature>
<evidence type="ECO:0000256" key="3">
    <source>
        <dbReference type="ARBA" id="ARBA00022603"/>
    </source>
</evidence>
<dbReference type="GO" id="GO:0003723">
    <property type="term" value="F:RNA binding"/>
    <property type="evidence" value="ECO:0007669"/>
    <property type="project" value="UniProtKB-UniRule"/>
</dbReference>
<keyword evidence="4 8" id="KW-0808">Transferase</keyword>
<comment type="subcellular location">
    <subcellularLocation>
        <location evidence="8">Cytoplasm</location>
    </subcellularLocation>
</comment>
<proteinExistence type="inferred from homology"/>
<comment type="function">
    <text evidence="8">Specifically dimethylates two adjacent adenosines (A1518 and A1519) in the loop of a conserved hairpin near the 3'-end of 16S rRNA in the 30S particle. May play a critical role in biogenesis of 30S subunits.</text>
</comment>
<evidence type="ECO:0000256" key="8">
    <source>
        <dbReference type="HAMAP-Rule" id="MF_00607"/>
    </source>
</evidence>
<feature type="domain" description="Ribosomal RNA adenine methylase transferase N-terminal" evidence="10">
    <location>
        <begin position="20"/>
        <end position="196"/>
    </location>
</feature>
<dbReference type="FunFam" id="3.40.50.150:FF:000023">
    <property type="entry name" value="Ribosomal RNA small subunit methyltransferase A"/>
    <property type="match status" value="1"/>
</dbReference>
<dbReference type="RefSeq" id="WP_317698268.1">
    <property type="nucleotide sequence ID" value="NZ_AP026801.1"/>
</dbReference>
<evidence type="ECO:0000256" key="7">
    <source>
        <dbReference type="ARBA" id="ARBA00049167"/>
    </source>
</evidence>
<dbReference type="CDD" id="cd02440">
    <property type="entry name" value="AdoMet_MTases"/>
    <property type="match status" value="1"/>
</dbReference>
<comment type="similarity">
    <text evidence="8">Belongs to the class I-like SAM-binding methyltransferase superfamily. rRNA adenine N(6)-methyltransferase family. RsmA subfamily.</text>
</comment>
<feature type="binding site" evidence="8 9">
    <location>
        <position position="40"/>
    </location>
    <ligand>
        <name>S-adenosyl-L-methionine</name>
        <dbReference type="ChEBI" id="CHEBI:59789"/>
    </ligand>
</feature>
<dbReference type="GO" id="GO:0052908">
    <property type="term" value="F:16S rRNA (adenine(1518)-N(6)/adenine(1519)-N(6))-dimethyltransferase activity"/>
    <property type="evidence" value="ECO:0007669"/>
    <property type="project" value="UniProtKB-EC"/>
</dbReference>
<keyword evidence="3 8" id="KW-0489">Methyltransferase</keyword>
<sequence length="275" mass="31352">MNKFKTKKSLGQNFLESSQTIEKIIKLANLTSDSDVIEIGVGSANLTTYLAQSAKRVLGFEIDTSLMPILERKLNDFPNVYITFGDVLKLDLKEEINSKLANFENLTVVANIPYYITSPIIHLLLESGISFKNIILMVQKEVAQRITAKPNTSEYSTLSIYVQEFCDPKLEFIVDKSNFSPAPKVDSAMITLRQHLNQKPLTDVESEMKLVQLAFSNRRKQLKNNLFNLTSDPKKKEQISLLIEELFGNSKIRAQELSLMEYRKLLSKLRENGLW</sequence>
<comment type="catalytic activity">
    <reaction evidence="7">
        <text>adenosine(2085) in 23S rRNA + 2 S-adenosyl-L-methionine = N(6)-dimethyladenosine(2085) in 23S rRNA + 2 S-adenosyl-L-homocysteine + 2 H(+)</text>
        <dbReference type="Rhea" id="RHEA:42784"/>
        <dbReference type="Rhea" id="RHEA-COMP:10237"/>
        <dbReference type="Rhea" id="RHEA-COMP:10238"/>
        <dbReference type="ChEBI" id="CHEBI:15378"/>
        <dbReference type="ChEBI" id="CHEBI:57856"/>
        <dbReference type="ChEBI" id="CHEBI:59789"/>
        <dbReference type="ChEBI" id="CHEBI:74411"/>
        <dbReference type="ChEBI" id="CHEBI:74493"/>
        <dbReference type="EC" id="2.1.1.184"/>
    </reaction>
</comment>
<keyword evidence="1 8" id="KW-0963">Cytoplasm</keyword>
<dbReference type="InterPro" id="IPR023165">
    <property type="entry name" value="rRNA_Ade_diMease-like_C"/>
</dbReference>
<name>A0AAU9DHY7_9LACO</name>
<evidence type="ECO:0000256" key="5">
    <source>
        <dbReference type="ARBA" id="ARBA00022691"/>
    </source>
</evidence>
<evidence type="ECO:0000256" key="2">
    <source>
        <dbReference type="ARBA" id="ARBA00022552"/>
    </source>
</evidence>
<dbReference type="KEGG" id="xak:KIMC2_09140"/>
<evidence type="ECO:0000259" key="10">
    <source>
        <dbReference type="SMART" id="SM00650"/>
    </source>
</evidence>
<dbReference type="InterPro" id="IPR011530">
    <property type="entry name" value="rRNA_adenine_dimethylase"/>
</dbReference>
<comment type="catalytic activity">
    <reaction evidence="8">
        <text>adenosine(1518)/adenosine(1519) in 16S rRNA + 4 S-adenosyl-L-methionine = N(6)-dimethyladenosine(1518)/N(6)-dimethyladenosine(1519) in 16S rRNA + 4 S-adenosyl-L-homocysteine + 4 H(+)</text>
        <dbReference type="Rhea" id="RHEA:19609"/>
        <dbReference type="Rhea" id="RHEA-COMP:10232"/>
        <dbReference type="Rhea" id="RHEA-COMP:10233"/>
        <dbReference type="ChEBI" id="CHEBI:15378"/>
        <dbReference type="ChEBI" id="CHEBI:57856"/>
        <dbReference type="ChEBI" id="CHEBI:59789"/>
        <dbReference type="ChEBI" id="CHEBI:74411"/>
        <dbReference type="ChEBI" id="CHEBI:74493"/>
        <dbReference type="EC" id="2.1.1.182"/>
    </reaction>
</comment>
<feature type="binding site" evidence="8 9">
    <location>
        <position position="15"/>
    </location>
    <ligand>
        <name>S-adenosyl-L-methionine</name>
        <dbReference type="ChEBI" id="CHEBI:59789"/>
    </ligand>
</feature>
<dbReference type="InterPro" id="IPR029063">
    <property type="entry name" value="SAM-dependent_MTases_sf"/>
</dbReference>
<accession>A0AAU9DHY7</accession>
<dbReference type="InterPro" id="IPR001737">
    <property type="entry name" value="KsgA/Erm"/>
</dbReference>
<dbReference type="EMBL" id="AP026801">
    <property type="protein sequence ID" value="BDR56352.1"/>
    <property type="molecule type" value="Genomic_DNA"/>
</dbReference>
<reference evidence="11 12" key="1">
    <citation type="journal article" date="2023" name="Microbiol. Spectr.">
        <title>Symbiosis of Carpenter Bees with Uncharacterized Lactic Acid Bacteria Showing NAD Auxotrophy.</title>
        <authorList>
            <person name="Kawasaki S."/>
            <person name="Ozawa K."/>
            <person name="Mori T."/>
            <person name="Yamamoto A."/>
            <person name="Ito M."/>
            <person name="Ohkuma M."/>
            <person name="Sakamoto M."/>
            <person name="Matsutani M."/>
        </authorList>
    </citation>
    <scope>NUCLEOTIDE SEQUENCE [LARGE SCALE GENOMIC DNA]</scope>
    <source>
        <strain evidence="11 12">KimC2</strain>
    </source>
</reference>
<feature type="binding site" evidence="8 9">
    <location>
        <position position="13"/>
    </location>
    <ligand>
        <name>S-adenosyl-L-methionine</name>
        <dbReference type="ChEBI" id="CHEBI:59789"/>
    </ligand>
</feature>
<keyword evidence="6 8" id="KW-0694">RNA-binding</keyword>
<dbReference type="AlphaFoldDB" id="A0AAU9DHY7"/>
<dbReference type="Proteomes" id="UP001321804">
    <property type="component" value="Chromosome"/>
</dbReference>
<evidence type="ECO:0000256" key="9">
    <source>
        <dbReference type="PROSITE-ProRule" id="PRU01026"/>
    </source>
</evidence>
<dbReference type="Gene3D" id="1.10.8.100">
    <property type="entry name" value="Ribosomal RNA adenine dimethylase-like, domain 2"/>
    <property type="match status" value="1"/>
</dbReference>
<dbReference type="Pfam" id="PF00398">
    <property type="entry name" value="RrnaAD"/>
    <property type="match status" value="1"/>
</dbReference>
<dbReference type="InterPro" id="IPR020598">
    <property type="entry name" value="rRNA_Ade_methylase_Trfase_N"/>
</dbReference>
<gene>
    <name evidence="8 11" type="primary">rsmA</name>
    <name evidence="8" type="synonym">ksgA</name>
    <name evidence="11" type="ORF">KIMC2_09140</name>
</gene>
<keyword evidence="12" id="KW-1185">Reference proteome</keyword>
<dbReference type="GO" id="GO:0052910">
    <property type="term" value="F:23S rRNA (adenine(2085)-N(6))-dimethyltransferase activity"/>
    <property type="evidence" value="ECO:0007669"/>
    <property type="project" value="UniProtKB-EC"/>
</dbReference>
<dbReference type="Gene3D" id="3.40.50.150">
    <property type="entry name" value="Vaccinia Virus protein VP39"/>
    <property type="match status" value="1"/>
</dbReference>
<evidence type="ECO:0000256" key="1">
    <source>
        <dbReference type="ARBA" id="ARBA00022490"/>
    </source>
</evidence>
<dbReference type="SUPFAM" id="SSF53335">
    <property type="entry name" value="S-adenosyl-L-methionine-dependent methyltransferases"/>
    <property type="match status" value="1"/>
</dbReference>
<dbReference type="PROSITE" id="PS51689">
    <property type="entry name" value="SAM_RNA_A_N6_MT"/>
    <property type="match status" value="1"/>
</dbReference>
<evidence type="ECO:0000256" key="6">
    <source>
        <dbReference type="ARBA" id="ARBA00022884"/>
    </source>
</evidence>
<evidence type="ECO:0000256" key="4">
    <source>
        <dbReference type="ARBA" id="ARBA00022679"/>
    </source>
</evidence>
<dbReference type="GO" id="GO:0005829">
    <property type="term" value="C:cytosol"/>
    <property type="evidence" value="ECO:0007669"/>
    <property type="project" value="TreeGrafter"/>
</dbReference>
<dbReference type="NCBIfam" id="TIGR00755">
    <property type="entry name" value="ksgA"/>
    <property type="match status" value="1"/>
</dbReference>
<dbReference type="PANTHER" id="PTHR11727">
    <property type="entry name" value="DIMETHYLADENOSINE TRANSFERASE"/>
    <property type="match status" value="1"/>
</dbReference>
<dbReference type="HAMAP" id="MF_00607">
    <property type="entry name" value="16SrRNA_methyltr_A"/>
    <property type="match status" value="1"/>
</dbReference>
<dbReference type="SMART" id="SM00650">
    <property type="entry name" value="rADc"/>
    <property type="match status" value="1"/>
</dbReference>
<keyword evidence="5 8" id="KW-0949">S-adenosyl-L-methionine</keyword>
<feature type="binding site" evidence="8 9">
    <location>
        <position position="61"/>
    </location>
    <ligand>
        <name>S-adenosyl-L-methionine</name>
        <dbReference type="ChEBI" id="CHEBI:59789"/>
    </ligand>
</feature>
<keyword evidence="2 8" id="KW-0698">rRNA processing</keyword>
<organism evidence="11 12">
    <name type="scientific">Xylocopilactobacillus apis</name>
    <dbReference type="NCBI Taxonomy" id="2932183"/>
    <lineage>
        <taxon>Bacteria</taxon>
        <taxon>Bacillati</taxon>
        <taxon>Bacillota</taxon>
        <taxon>Bacilli</taxon>
        <taxon>Lactobacillales</taxon>
        <taxon>Lactobacillaceae</taxon>
        <taxon>Xylocopilactobacillus</taxon>
    </lineage>
</organism>
<evidence type="ECO:0000313" key="12">
    <source>
        <dbReference type="Proteomes" id="UP001321804"/>
    </source>
</evidence>
<evidence type="ECO:0000313" key="11">
    <source>
        <dbReference type="EMBL" id="BDR56352.1"/>
    </source>
</evidence>
<dbReference type="InterPro" id="IPR020596">
    <property type="entry name" value="rRNA_Ade_Mease_Trfase_CS"/>
</dbReference>
<dbReference type="PROSITE" id="PS01131">
    <property type="entry name" value="RRNA_A_DIMETH"/>
    <property type="match status" value="1"/>
</dbReference>
<dbReference type="PANTHER" id="PTHR11727:SF7">
    <property type="entry name" value="DIMETHYLADENOSINE TRANSFERASE-RELATED"/>
    <property type="match status" value="1"/>
</dbReference>
<dbReference type="EC" id="2.1.1.182" evidence="8"/>
<protein>
    <recommendedName>
        <fullName evidence="8">Ribosomal RNA small subunit methyltransferase A</fullName>
        <ecNumber evidence="8">2.1.1.182</ecNumber>
    </recommendedName>
    <alternativeName>
        <fullName evidence="8">16S rRNA (adenine(1518)-N(6)/adenine(1519)-N(6))-dimethyltransferase</fullName>
    </alternativeName>
    <alternativeName>
        <fullName evidence="8">16S rRNA dimethyladenosine transferase</fullName>
    </alternativeName>
    <alternativeName>
        <fullName evidence="8">16S rRNA dimethylase</fullName>
    </alternativeName>
    <alternativeName>
        <fullName evidence="8">S-adenosylmethionine-6-N', N'-adenosyl(rRNA) dimethyltransferase</fullName>
    </alternativeName>
</protein>